<protein>
    <recommendedName>
        <fullName evidence="3">SH3 domain-containing protein</fullName>
    </recommendedName>
</protein>
<evidence type="ECO:0000313" key="4">
    <source>
        <dbReference type="Ensembl" id="ENSLBEP00000023453.1"/>
    </source>
</evidence>
<dbReference type="Pfam" id="PF00018">
    <property type="entry name" value="SH3_1"/>
    <property type="match status" value="1"/>
</dbReference>
<keyword evidence="5" id="KW-1185">Reference proteome</keyword>
<dbReference type="AlphaFoldDB" id="A0A3Q3FX36"/>
<feature type="domain" description="SH3" evidence="3">
    <location>
        <begin position="4"/>
        <end position="33"/>
    </location>
</feature>
<evidence type="ECO:0000256" key="1">
    <source>
        <dbReference type="ARBA" id="ARBA00022443"/>
    </source>
</evidence>
<dbReference type="Proteomes" id="UP000261660">
    <property type="component" value="Unplaced"/>
</dbReference>
<proteinExistence type="predicted"/>
<dbReference type="InterPro" id="IPR001452">
    <property type="entry name" value="SH3_domain"/>
</dbReference>
<accession>A0A3Q3FX36</accession>
<name>A0A3Q3FX36_9LABR</name>
<dbReference type="STRING" id="56723.ENSLBEP00000023453"/>
<reference evidence="4" key="1">
    <citation type="submission" date="2025-08" db="UniProtKB">
        <authorList>
            <consortium name="Ensembl"/>
        </authorList>
    </citation>
    <scope>IDENTIFICATION</scope>
</reference>
<keyword evidence="1 2" id="KW-0728">SH3 domain</keyword>
<dbReference type="InterPro" id="IPR036028">
    <property type="entry name" value="SH3-like_dom_sf"/>
</dbReference>
<reference evidence="4" key="2">
    <citation type="submission" date="2025-09" db="UniProtKB">
        <authorList>
            <consortium name="Ensembl"/>
        </authorList>
    </citation>
    <scope>IDENTIFICATION</scope>
</reference>
<evidence type="ECO:0000259" key="3">
    <source>
        <dbReference type="PROSITE" id="PS50002"/>
    </source>
</evidence>
<dbReference type="SUPFAM" id="SSF50044">
    <property type="entry name" value="SH3-domain"/>
    <property type="match status" value="1"/>
</dbReference>
<sequence length="33" mass="3690">VPWTTGTECVAKYNFQTANEQDLPFCKGDVLTI</sequence>
<dbReference type="Ensembl" id="ENSLBET00000024678.1">
    <property type="protein sequence ID" value="ENSLBEP00000023453.1"/>
    <property type="gene ID" value="ENSLBEG00000018000.1"/>
</dbReference>
<organism evidence="4 5">
    <name type="scientific">Labrus bergylta</name>
    <name type="common">ballan wrasse</name>
    <dbReference type="NCBI Taxonomy" id="56723"/>
    <lineage>
        <taxon>Eukaryota</taxon>
        <taxon>Metazoa</taxon>
        <taxon>Chordata</taxon>
        <taxon>Craniata</taxon>
        <taxon>Vertebrata</taxon>
        <taxon>Euteleostomi</taxon>
        <taxon>Actinopterygii</taxon>
        <taxon>Neopterygii</taxon>
        <taxon>Teleostei</taxon>
        <taxon>Neoteleostei</taxon>
        <taxon>Acanthomorphata</taxon>
        <taxon>Eupercaria</taxon>
        <taxon>Labriformes</taxon>
        <taxon>Labridae</taxon>
        <taxon>Labrus</taxon>
    </lineage>
</organism>
<dbReference type="InParanoid" id="A0A3Q3FX36"/>
<dbReference type="PROSITE" id="PS50002">
    <property type="entry name" value="SH3"/>
    <property type="match status" value="1"/>
</dbReference>
<dbReference type="Gene3D" id="2.30.30.40">
    <property type="entry name" value="SH3 Domains"/>
    <property type="match status" value="1"/>
</dbReference>
<evidence type="ECO:0000313" key="5">
    <source>
        <dbReference type="Proteomes" id="UP000261660"/>
    </source>
</evidence>
<evidence type="ECO:0000256" key="2">
    <source>
        <dbReference type="PROSITE-ProRule" id="PRU00192"/>
    </source>
</evidence>